<dbReference type="SUPFAM" id="SSF118310">
    <property type="entry name" value="AN1-like Zinc finger"/>
    <property type="match status" value="1"/>
</dbReference>
<accession>A0ABC8KM87</accession>
<dbReference type="PROSITE" id="PS51036">
    <property type="entry name" value="ZF_A20"/>
    <property type="match status" value="1"/>
</dbReference>
<gene>
    <name evidence="8" type="ORF">ERUC_LOCUS26088</name>
</gene>
<dbReference type="GO" id="GO:0008270">
    <property type="term" value="F:zinc ion binding"/>
    <property type="evidence" value="ECO:0007669"/>
    <property type="project" value="UniProtKB-KW"/>
</dbReference>
<name>A0ABC8KM87_ERUVS</name>
<dbReference type="EMBL" id="CAKOAT010285377">
    <property type="protein sequence ID" value="CAH8360332.1"/>
    <property type="molecule type" value="Genomic_DNA"/>
</dbReference>
<evidence type="ECO:0000256" key="5">
    <source>
        <dbReference type="PROSITE-ProRule" id="PRU00449"/>
    </source>
</evidence>
<keyword evidence="4" id="KW-0862">Zinc</keyword>
<dbReference type="InterPro" id="IPR002653">
    <property type="entry name" value="Znf_A20"/>
</dbReference>
<reference evidence="8 9" key="1">
    <citation type="submission" date="2022-03" db="EMBL/GenBank/DDBJ databases">
        <authorList>
            <person name="Macdonald S."/>
            <person name="Ahmed S."/>
            <person name="Newling K."/>
        </authorList>
    </citation>
    <scope>NUCLEOTIDE SEQUENCE [LARGE SCALE GENOMIC DNA]</scope>
</reference>
<dbReference type="InterPro" id="IPR035896">
    <property type="entry name" value="AN1-like_Znf"/>
</dbReference>
<dbReference type="SUPFAM" id="SSF57716">
    <property type="entry name" value="Glucocorticoid receptor-like (DNA-binding domain)"/>
    <property type="match status" value="1"/>
</dbReference>
<dbReference type="SMART" id="SM00154">
    <property type="entry name" value="ZnF_AN1"/>
    <property type="match status" value="1"/>
</dbReference>
<dbReference type="Gene3D" id="1.20.5.4770">
    <property type="match status" value="1"/>
</dbReference>
<dbReference type="Gene3D" id="4.10.1110.10">
    <property type="entry name" value="AN1-like Zinc finger"/>
    <property type="match status" value="1"/>
</dbReference>
<dbReference type="PANTHER" id="PTHR10634">
    <property type="entry name" value="AN1-TYPE ZINC FINGER PROTEIN"/>
    <property type="match status" value="1"/>
</dbReference>
<evidence type="ECO:0000256" key="3">
    <source>
        <dbReference type="ARBA" id="ARBA00022771"/>
    </source>
</evidence>
<keyword evidence="3 5" id="KW-0863">Zinc-finger</keyword>
<proteinExistence type="predicted"/>
<protein>
    <submittedName>
        <fullName evidence="8">Uncharacterized protein</fullName>
    </submittedName>
</protein>
<evidence type="ECO:0000259" key="7">
    <source>
        <dbReference type="PROSITE" id="PS51039"/>
    </source>
</evidence>
<feature type="domain" description="A20-type" evidence="6">
    <location>
        <begin position="12"/>
        <end position="46"/>
    </location>
</feature>
<dbReference type="Pfam" id="PF01754">
    <property type="entry name" value="zf-A20"/>
    <property type="match status" value="1"/>
</dbReference>
<dbReference type="AlphaFoldDB" id="A0ABC8KM87"/>
<evidence type="ECO:0000256" key="1">
    <source>
        <dbReference type="ARBA" id="ARBA00003732"/>
    </source>
</evidence>
<dbReference type="Proteomes" id="UP001642260">
    <property type="component" value="Unassembled WGS sequence"/>
</dbReference>
<dbReference type="PANTHER" id="PTHR10634:SF104">
    <property type="entry name" value="ZINC FINGER A20 AND AN1 DOMAIN-CONTAINING STRESS-ASSOCIATED PROTEIN 2"/>
    <property type="match status" value="1"/>
</dbReference>
<dbReference type="PROSITE" id="PS51039">
    <property type="entry name" value="ZF_AN1"/>
    <property type="match status" value="1"/>
</dbReference>
<sequence>MDHDKTGCQSPPEGPKLCVNNCGFFGSAATNNMCSKCHKAVLFQQEQGAKFASSISGTSSPSNIIKETFTAALVDTETKSVETMVLSVQPSSAQEAVTEVVAVEAVAKPKEGPSRCTTCNKRVGLTGFKCRCGELFCGIHRYADVHSCSFNYHAAAQEAIAKANPVVKAEKLDKI</sequence>
<comment type="caution">
    <text evidence="8">The sequence shown here is derived from an EMBL/GenBank/DDBJ whole genome shotgun (WGS) entry which is preliminary data.</text>
</comment>
<dbReference type="InterPro" id="IPR050652">
    <property type="entry name" value="AN1_A20_ZnFinger"/>
</dbReference>
<evidence type="ECO:0000259" key="6">
    <source>
        <dbReference type="PROSITE" id="PS51036"/>
    </source>
</evidence>
<dbReference type="FunFam" id="4.10.1110.10:FF:000001">
    <property type="entry name" value="Zinc finger AN1-type containing 6"/>
    <property type="match status" value="1"/>
</dbReference>
<feature type="domain" description="AN1-type" evidence="7">
    <location>
        <begin position="110"/>
        <end position="156"/>
    </location>
</feature>
<organism evidence="8 9">
    <name type="scientific">Eruca vesicaria subsp. sativa</name>
    <name type="common">Garden rocket</name>
    <name type="synonym">Eruca sativa</name>
    <dbReference type="NCBI Taxonomy" id="29727"/>
    <lineage>
        <taxon>Eukaryota</taxon>
        <taxon>Viridiplantae</taxon>
        <taxon>Streptophyta</taxon>
        <taxon>Embryophyta</taxon>
        <taxon>Tracheophyta</taxon>
        <taxon>Spermatophyta</taxon>
        <taxon>Magnoliopsida</taxon>
        <taxon>eudicotyledons</taxon>
        <taxon>Gunneridae</taxon>
        <taxon>Pentapetalae</taxon>
        <taxon>rosids</taxon>
        <taxon>malvids</taxon>
        <taxon>Brassicales</taxon>
        <taxon>Brassicaceae</taxon>
        <taxon>Brassiceae</taxon>
        <taxon>Eruca</taxon>
    </lineage>
</organism>
<evidence type="ECO:0000256" key="2">
    <source>
        <dbReference type="ARBA" id="ARBA00022723"/>
    </source>
</evidence>
<keyword evidence="2" id="KW-0479">Metal-binding</keyword>
<dbReference type="InterPro" id="IPR000058">
    <property type="entry name" value="Znf_AN1"/>
</dbReference>
<keyword evidence="9" id="KW-1185">Reference proteome</keyword>
<comment type="function">
    <text evidence="1">May be involved in environmental stress response.</text>
</comment>
<evidence type="ECO:0000256" key="4">
    <source>
        <dbReference type="ARBA" id="ARBA00022833"/>
    </source>
</evidence>
<evidence type="ECO:0000313" key="8">
    <source>
        <dbReference type="EMBL" id="CAH8360332.1"/>
    </source>
</evidence>
<dbReference type="SMART" id="SM00259">
    <property type="entry name" value="ZnF_A20"/>
    <property type="match status" value="1"/>
</dbReference>
<dbReference type="Pfam" id="PF01428">
    <property type="entry name" value="zf-AN1"/>
    <property type="match status" value="1"/>
</dbReference>
<evidence type="ECO:0000313" key="9">
    <source>
        <dbReference type="Proteomes" id="UP001642260"/>
    </source>
</evidence>